<reference evidence="1 2" key="1">
    <citation type="submission" date="2019-01" db="EMBL/GenBank/DDBJ databases">
        <title>Coherence of Microcystis species and biogeography revealed through population genomics.</title>
        <authorList>
            <person name="Perez-Carrascal O.M."/>
            <person name="Terrat Y."/>
            <person name="Giani A."/>
            <person name="Fortin N."/>
            <person name="Tromas N."/>
            <person name="Shapiro B.J."/>
        </authorList>
    </citation>
    <scope>NUCLEOTIDE SEQUENCE [LARGE SCALE GENOMIC DNA]</scope>
    <source>
        <strain evidence="1">Ma_QC_Ca_00000000_S207</strain>
    </source>
</reference>
<organism evidence="1 2">
    <name type="scientific">Microcystis aeruginosa Ma_QC_Ca_00000000_S207</name>
    <dbReference type="NCBI Taxonomy" id="2486251"/>
    <lineage>
        <taxon>Bacteria</taxon>
        <taxon>Bacillati</taxon>
        <taxon>Cyanobacteriota</taxon>
        <taxon>Cyanophyceae</taxon>
        <taxon>Oscillatoriophycideae</taxon>
        <taxon>Chroococcales</taxon>
        <taxon>Microcystaceae</taxon>
        <taxon>Microcystis</taxon>
    </lineage>
</organism>
<sequence>MQDFDEYFLAHLNSLPPSIPDPMHKRCYKYFLSTEAGVLPKKNSPGESIITFNAIGLVAEDDRTLCMDTEDWDKNTADRKKIIDDFVFQGDVDRCVSFWSLNPALDGLVFCDLVYSSAPYYFPSHCNSIHQLRSSVSITDHVRDAQVMIDSLCPEHTTVGNALVAREVFYYLTSLEDMDLRSIPIL</sequence>
<comment type="caution">
    <text evidence="1">The sequence shown here is derived from an EMBL/GenBank/DDBJ whole genome shotgun (WGS) entry which is preliminary data.</text>
</comment>
<dbReference type="EMBL" id="SFBF01000275">
    <property type="protein sequence ID" value="TRU45469.1"/>
    <property type="molecule type" value="Genomic_DNA"/>
</dbReference>
<gene>
    <name evidence="1" type="ORF">EWV91_14555</name>
</gene>
<dbReference type="AlphaFoldDB" id="A0A552FFG0"/>
<evidence type="ECO:0000313" key="2">
    <source>
        <dbReference type="Proteomes" id="UP000320293"/>
    </source>
</evidence>
<accession>A0A552FFG0</accession>
<protein>
    <submittedName>
        <fullName evidence="1">Uncharacterized protein</fullName>
    </submittedName>
</protein>
<evidence type="ECO:0000313" key="1">
    <source>
        <dbReference type="EMBL" id="TRU45469.1"/>
    </source>
</evidence>
<name>A0A552FFG0_MICAE</name>
<proteinExistence type="predicted"/>
<dbReference type="Proteomes" id="UP000320293">
    <property type="component" value="Unassembled WGS sequence"/>
</dbReference>